<dbReference type="SUPFAM" id="SSF52540">
    <property type="entry name" value="P-loop containing nucleoside triphosphate hydrolases"/>
    <property type="match status" value="1"/>
</dbReference>
<dbReference type="InterPro" id="IPR005158">
    <property type="entry name" value="BTAD"/>
</dbReference>
<dbReference type="PANTHER" id="PTHR35807">
    <property type="entry name" value="TRANSCRIPTIONAL REGULATOR REDD-RELATED"/>
    <property type="match status" value="1"/>
</dbReference>
<evidence type="ECO:0000259" key="7">
    <source>
        <dbReference type="PROSITE" id="PS51755"/>
    </source>
</evidence>
<gene>
    <name evidence="8" type="ORF">FHX34_106310</name>
</gene>
<evidence type="ECO:0000313" key="8">
    <source>
        <dbReference type="EMBL" id="TWG11580.1"/>
    </source>
</evidence>
<keyword evidence="4" id="KW-0804">Transcription</keyword>
<dbReference type="PROSITE" id="PS51755">
    <property type="entry name" value="OMPR_PHOB"/>
    <property type="match status" value="1"/>
</dbReference>
<organism evidence="8 9">
    <name type="scientific">Actinoplanes teichomyceticus</name>
    <dbReference type="NCBI Taxonomy" id="1867"/>
    <lineage>
        <taxon>Bacteria</taxon>
        <taxon>Bacillati</taxon>
        <taxon>Actinomycetota</taxon>
        <taxon>Actinomycetes</taxon>
        <taxon>Micromonosporales</taxon>
        <taxon>Micromonosporaceae</taxon>
        <taxon>Actinoplanes</taxon>
    </lineage>
</organism>
<dbReference type="Gene3D" id="1.10.10.10">
    <property type="entry name" value="Winged helix-like DNA-binding domain superfamily/Winged helix DNA-binding domain"/>
    <property type="match status" value="1"/>
</dbReference>
<evidence type="ECO:0000313" key="9">
    <source>
        <dbReference type="Proteomes" id="UP000320239"/>
    </source>
</evidence>
<dbReference type="CDD" id="cd15831">
    <property type="entry name" value="BTAD"/>
    <property type="match status" value="1"/>
</dbReference>
<dbReference type="InterPro" id="IPR016032">
    <property type="entry name" value="Sig_transdc_resp-reg_C-effctor"/>
</dbReference>
<dbReference type="Pfam" id="PF00486">
    <property type="entry name" value="Trans_reg_C"/>
    <property type="match status" value="1"/>
</dbReference>
<dbReference type="RefSeq" id="WP_164465942.1">
    <property type="nucleotide sequence ID" value="NZ_BOMX01000143.1"/>
</dbReference>
<sequence length="1048" mass="108505">MEFRVLGPIEAWSADRPVELGGGKPRALLGALLVERGRVVPVNRLIDAIWDERPPATARALVQTYVSGLRNRFKAYGGGSVILTKPWGYLADLAAPRLDRDVFLRTVGDARAAAGDGRHHHAAALYREALSLWRGPALVGATTGPLRSEAARLDELRLEAVEERVAVDLAVGRLAELAGELAALLARHPLRERLRGQLMITLFRLGRQADALAVYREGRRILRDELGVEPGVELSAVHSAVLRGDARLLGAPAPAPPAPAPATSPASAPAPTTSPASASPASASAPTTSVALTGGRTGSTTAAAGTPVTAQPTAPSRRPEPAPPRPLAPAQLPPAPGDYTGRADELAALLASAASAERSGRMPVHVVTGAAGVGKTALALHAAHQLAAGYPDGQLYAQLGGTADAAAEPAAVLAALLRTLGAPAGPLPDSVAERAAQMRTLLSGRRVLLLLDDARDEEQIGPLLPGAAGCAVLITSRNRLAGLPVTGRTEPDVLPVGAATELLAGIAGDDRVRAEPEAARRIVVACDGLPLAVRIAGARLAARRRWPLTVLADRLAAEHRRLDELTLGSGGVRASLEPAHRGLSADARAALGWLGRSAAADFAAWVLAPALRVGEVAAEALVEALADAHLLTCTGVDGAGQVRYRMPGLVRLYARERAADPADDVQALAARVAELATRASPAWSDELRMHRPQPPAPAVTDLDRLVGDRPRQWVRAERLTVAAAVTAAAARGDARMTVHLAATLRAACGPDAAAVRPALRTAGDDPDDRGLLMGEEGLLELGLHRPAGALPLLRGALDAFTTSGNRLGQARTLAALGAAGRRLGRCPEAQHLLDRATVLAGADDPVTAGWARRQAALAHLDRGDPDAAGRCLAAAQEHYRAAGSERGVAAVLRVASRALLATGDPAAAQERAEQARDVLRRLGDEDGVRDTDRELAAIWAEQGRHAPARPVLEEALTAARSGADPARVAAAGYALGRLHLLAGRTAAARDCLREARSAAEVSAQPVTAARIDEQLADAYDRGGDVVAAAALRVSVADALRVYGAAGPG</sequence>
<comment type="caution">
    <text evidence="8">The sequence shown here is derived from an EMBL/GenBank/DDBJ whole genome shotgun (WGS) entry which is preliminary data.</text>
</comment>
<dbReference type="Gene3D" id="3.40.50.300">
    <property type="entry name" value="P-loop containing nucleotide triphosphate hydrolases"/>
    <property type="match status" value="1"/>
</dbReference>
<dbReference type="AlphaFoldDB" id="A0A561VJ07"/>
<dbReference type="InterPro" id="IPR001867">
    <property type="entry name" value="OmpR/PhoB-type_DNA-bd"/>
</dbReference>
<dbReference type="SUPFAM" id="SSF46894">
    <property type="entry name" value="C-terminal effector domain of the bipartite response regulators"/>
    <property type="match status" value="1"/>
</dbReference>
<dbReference type="GO" id="GO:0006355">
    <property type="term" value="P:regulation of DNA-templated transcription"/>
    <property type="evidence" value="ECO:0007669"/>
    <property type="project" value="InterPro"/>
</dbReference>
<dbReference type="Gene3D" id="1.25.40.10">
    <property type="entry name" value="Tetratricopeptide repeat domain"/>
    <property type="match status" value="3"/>
</dbReference>
<dbReference type="InterPro" id="IPR051677">
    <property type="entry name" value="AfsR-DnrI-RedD_regulator"/>
</dbReference>
<dbReference type="InterPro" id="IPR011990">
    <property type="entry name" value="TPR-like_helical_dom_sf"/>
</dbReference>
<keyword evidence="2" id="KW-0805">Transcription regulation</keyword>
<dbReference type="InterPro" id="IPR036388">
    <property type="entry name" value="WH-like_DNA-bd_sf"/>
</dbReference>
<keyword evidence="3 5" id="KW-0238">DNA-binding</keyword>
<evidence type="ECO:0000256" key="6">
    <source>
        <dbReference type="SAM" id="MobiDB-lite"/>
    </source>
</evidence>
<evidence type="ECO:0000256" key="5">
    <source>
        <dbReference type="PROSITE-ProRule" id="PRU01091"/>
    </source>
</evidence>
<evidence type="ECO:0000256" key="3">
    <source>
        <dbReference type="ARBA" id="ARBA00023125"/>
    </source>
</evidence>
<dbReference type="Proteomes" id="UP000320239">
    <property type="component" value="Unassembled WGS sequence"/>
</dbReference>
<proteinExistence type="inferred from homology"/>
<dbReference type="Pfam" id="PF03704">
    <property type="entry name" value="BTAD"/>
    <property type="match status" value="1"/>
</dbReference>
<accession>A0A561VJ07</accession>
<feature type="region of interest" description="Disordered" evidence="6">
    <location>
        <begin position="252"/>
        <end position="341"/>
    </location>
</feature>
<dbReference type="InterPro" id="IPR027417">
    <property type="entry name" value="P-loop_NTPase"/>
</dbReference>
<dbReference type="PANTHER" id="PTHR35807:SF1">
    <property type="entry name" value="TRANSCRIPTIONAL REGULATOR REDD"/>
    <property type="match status" value="1"/>
</dbReference>
<dbReference type="Pfam" id="PF00931">
    <property type="entry name" value="NB-ARC"/>
    <property type="match status" value="1"/>
</dbReference>
<feature type="compositionally biased region" description="Pro residues" evidence="6">
    <location>
        <begin position="321"/>
        <end position="336"/>
    </location>
</feature>
<dbReference type="PRINTS" id="PR00364">
    <property type="entry name" value="DISEASERSIST"/>
</dbReference>
<feature type="compositionally biased region" description="Low complexity" evidence="6">
    <location>
        <begin position="263"/>
        <end position="316"/>
    </location>
</feature>
<evidence type="ECO:0000256" key="2">
    <source>
        <dbReference type="ARBA" id="ARBA00023015"/>
    </source>
</evidence>
<feature type="domain" description="OmpR/PhoB-type" evidence="7">
    <location>
        <begin position="1"/>
        <end position="93"/>
    </location>
</feature>
<dbReference type="GO" id="GO:0000160">
    <property type="term" value="P:phosphorelay signal transduction system"/>
    <property type="evidence" value="ECO:0007669"/>
    <property type="project" value="InterPro"/>
</dbReference>
<protein>
    <submittedName>
        <fullName evidence="8">DNA-binding SARP family transcriptional activator</fullName>
    </submittedName>
</protein>
<dbReference type="GO" id="GO:0003677">
    <property type="term" value="F:DNA binding"/>
    <property type="evidence" value="ECO:0007669"/>
    <property type="project" value="UniProtKB-UniRule"/>
</dbReference>
<reference evidence="8 9" key="1">
    <citation type="submission" date="2019-06" db="EMBL/GenBank/DDBJ databases">
        <title>Sequencing the genomes of 1000 actinobacteria strains.</title>
        <authorList>
            <person name="Klenk H.-P."/>
        </authorList>
    </citation>
    <scope>NUCLEOTIDE SEQUENCE [LARGE SCALE GENOMIC DNA]</scope>
    <source>
        <strain evidence="8 9">DSM 43866</strain>
    </source>
</reference>
<feature type="DNA-binding region" description="OmpR/PhoB-type" evidence="5">
    <location>
        <begin position="1"/>
        <end position="93"/>
    </location>
</feature>
<dbReference type="SMART" id="SM01043">
    <property type="entry name" value="BTAD"/>
    <property type="match status" value="1"/>
</dbReference>
<dbReference type="GO" id="GO:0043531">
    <property type="term" value="F:ADP binding"/>
    <property type="evidence" value="ECO:0007669"/>
    <property type="project" value="InterPro"/>
</dbReference>
<comment type="similarity">
    <text evidence="1">Belongs to the AfsR/DnrI/RedD regulatory family.</text>
</comment>
<name>A0A561VJ07_ACTTI</name>
<dbReference type="EMBL" id="VIWY01000006">
    <property type="protein sequence ID" value="TWG11580.1"/>
    <property type="molecule type" value="Genomic_DNA"/>
</dbReference>
<evidence type="ECO:0000256" key="1">
    <source>
        <dbReference type="ARBA" id="ARBA00005820"/>
    </source>
</evidence>
<dbReference type="SUPFAM" id="SSF48452">
    <property type="entry name" value="TPR-like"/>
    <property type="match status" value="2"/>
</dbReference>
<dbReference type="SMART" id="SM00862">
    <property type="entry name" value="Trans_reg_C"/>
    <property type="match status" value="1"/>
</dbReference>
<feature type="compositionally biased region" description="Pro residues" evidence="6">
    <location>
        <begin position="253"/>
        <end position="262"/>
    </location>
</feature>
<dbReference type="InterPro" id="IPR002182">
    <property type="entry name" value="NB-ARC"/>
</dbReference>
<keyword evidence="9" id="KW-1185">Reference proteome</keyword>
<evidence type="ECO:0000256" key="4">
    <source>
        <dbReference type="ARBA" id="ARBA00023163"/>
    </source>
</evidence>